<gene>
    <name evidence="1" type="ORF">ACKKH4_04220</name>
</gene>
<dbReference type="InterPro" id="IPR039366">
    <property type="entry name" value="Pilotin"/>
</dbReference>
<dbReference type="RefSeq" id="WP_162252400.1">
    <property type="nucleotide sequence ID" value="NZ_CP178857.1"/>
</dbReference>
<name>A0ABW9H6K7_9PSED</name>
<keyword evidence="2" id="KW-1185">Reference proteome</keyword>
<organism evidence="1 2">
    <name type="scientific">Pseudomonas monachiensis</name>
    <dbReference type="NCBI Taxonomy" id="3060212"/>
    <lineage>
        <taxon>Bacteria</taxon>
        <taxon>Pseudomonadati</taxon>
        <taxon>Pseudomonadota</taxon>
        <taxon>Gammaproteobacteria</taxon>
        <taxon>Pseudomonadales</taxon>
        <taxon>Pseudomonadaceae</taxon>
        <taxon>Pseudomonas</taxon>
    </lineage>
</organism>
<keyword evidence="1" id="KW-0449">Lipoprotein</keyword>
<evidence type="ECO:0000313" key="2">
    <source>
        <dbReference type="Proteomes" id="UP001631987"/>
    </source>
</evidence>
<accession>A0ABW9H6K7</accession>
<dbReference type="PANTHER" id="PTHR38013">
    <property type="entry name" value="GLYCOPROTEIN/POLYSACCHARIDE METABOLISM"/>
    <property type="match status" value="1"/>
</dbReference>
<dbReference type="PANTHER" id="PTHR38013:SF1">
    <property type="entry name" value="GLYCOPROTEIN_POLYSACCHARIDE METABOLISM"/>
    <property type="match status" value="1"/>
</dbReference>
<dbReference type="Pfam" id="PF09619">
    <property type="entry name" value="YscW"/>
    <property type="match status" value="1"/>
</dbReference>
<sequence>MNREKEITGNVVYFEKVDLRPGSSLHVSLVDTTQSNALKTLATEIYSNVNNDIMEYTLSYDLAKLQYGNTYSISANILYEDQVVFTSTKPVPVDLSADMMWVKDVVVSIVSVSPGA</sequence>
<evidence type="ECO:0000313" key="1">
    <source>
        <dbReference type="EMBL" id="MFM9516458.1"/>
    </source>
</evidence>
<dbReference type="Proteomes" id="UP001631987">
    <property type="component" value="Unassembled WGS sequence"/>
</dbReference>
<protein>
    <submittedName>
        <fullName evidence="1">YbaY family lipoprotein</fullName>
    </submittedName>
</protein>
<reference evidence="1 2" key="1">
    <citation type="submission" date="2024-12" db="EMBL/GenBank/DDBJ databases">
        <title>Pseudomonas species isolated from Lotus nodules promote plant growth.</title>
        <authorList>
            <person name="Yu Y.-H."/>
            <person name="Kurtenbach J."/>
            <person name="Crosbie D."/>
            <person name="Brachmann A."/>
            <person name="Marin M."/>
        </authorList>
    </citation>
    <scope>NUCLEOTIDE SEQUENCE [LARGE SCALE GENOMIC DNA]</scope>
    <source>
        <strain evidence="1 2">PLb12A</strain>
    </source>
</reference>
<dbReference type="EMBL" id="JBJVNW010000002">
    <property type="protein sequence ID" value="MFM9516458.1"/>
    <property type="molecule type" value="Genomic_DNA"/>
</dbReference>
<dbReference type="InterPro" id="IPR053196">
    <property type="entry name" value="Lipoprotein_YbaY-like"/>
</dbReference>
<comment type="caution">
    <text evidence="1">The sequence shown here is derived from an EMBL/GenBank/DDBJ whole genome shotgun (WGS) entry which is preliminary data.</text>
</comment>
<proteinExistence type="predicted"/>